<feature type="region of interest" description="Disordered" evidence="1">
    <location>
        <begin position="505"/>
        <end position="556"/>
    </location>
</feature>
<feature type="region of interest" description="Disordered" evidence="1">
    <location>
        <begin position="662"/>
        <end position="764"/>
    </location>
</feature>
<evidence type="ECO:0000256" key="1">
    <source>
        <dbReference type="SAM" id="MobiDB-lite"/>
    </source>
</evidence>
<evidence type="ECO:0000313" key="3">
    <source>
        <dbReference type="Proteomes" id="UP000315349"/>
    </source>
</evidence>
<proteinExistence type="predicted"/>
<name>A0A518GI54_9PLAN</name>
<dbReference type="EMBL" id="CP036299">
    <property type="protein sequence ID" value="QDV28281.1"/>
    <property type="molecule type" value="Genomic_DNA"/>
</dbReference>
<feature type="compositionally biased region" description="Low complexity" evidence="1">
    <location>
        <begin position="662"/>
        <end position="714"/>
    </location>
</feature>
<keyword evidence="3" id="KW-1185">Reference proteome</keyword>
<accession>A0A518GI54</accession>
<dbReference type="Proteomes" id="UP000315349">
    <property type="component" value="Chromosome"/>
</dbReference>
<dbReference type="AlphaFoldDB" id="A0A518GI54"/>
<reference evidence="2 3" key="1">
    <citation type="submission" date="2019-02" db="EMBL/GenBank/DDBJ databases">
        <title>Deep-cultivation of Planctomycetes and their phenomic and genomic characterization uncovers novel biology.</title>
        <authorList>
            <person name="Wiegand S."/>
            <person name="Jogler M."/>
            <person name="Boedeker C."/>
            <person name="Pinto D."/>
            <person name="Vollmers J."/>
            <person name="Rivas-Marin E."/>
            <person name="Kohn T."/>
            <person name="Peeters S.H."/>
            <person name="Heuer A."/>
            <person name="Rast P."/>
            <person name="Oberbeckmann S."/>
            <person name="Bunk B."/>
            <person name="Jeske O."/>
            <person name="Meyerdierks A."/>
            <person name="Storesund J.E."/>
            <person name="Kallscheuer N."/>
            <person name="Luecker S."/>
            <person name="Lage O.M."/>
            <person name="Pohl T."/>
            <person name="Merkel B.J."/>
            <person name="Hornburger P."/>
            <person name="Mueller R.-W."/>
            <person name="Bruemmer F."/>
            <person name="Labrenz M."/>
            <person name="Spormann A.M."/>
            <person name="Op den Camp H."/>
            <person name="Overmann J."/>
            <person name="Amann R."/>
            <person name="Jetten M.S.M."/>
            <person name="Mascher T."/>
            <person name="Medema M.H."/>
            <person name="Devos D.P."/>
            <person name="Kaster A.-K."/>
            <person name="Ovreas L."/>
            <person name="Rohde M."/>
            <person name="Galperin M.Y."/>
            <person name="Jogler C."/>
        </authorList>
    </citation>
    <scope>NUCLEOTIDE SEQUENCE [LARGE SCALE GENOMIC DNA]</scope>
    <source>
        <strain evidence="2 3">Spb1</strain>
    </source>
</reference>
<feature type="compositionally biased region" description="Low complexity" evidence="1">
    <location>
        <begin position="547"/>
        <end position="556"/>
    </location>
</feature>
<organism evidence="2 3">
    <name type="scientific">Planctopirus ephydatiae</name>
    <dbReference type="NCBI Taxonomy" id="2528019"/>
    <lineage>
        <taxon>Bacteria</taxon>
        <taxon>Pseudomonadati</taxon>
        <taxon>Planctomycetota</taxon>
        <taxon>Planctomycetia</taxon>
        <taxon>Planctomycetales</taxon>
        <taxon>Planctomycetaceae</taxon>
        <taxon>Planctopirus</taxon>
    </lineage>
</organism>
<feature type="compositionally biased region" description="Polar residues" evidence="1">
    <location>
        <begin position="721"/>
        <end position="733"/>
    </location>
</feature>
<dbReference type="KEGG" id="peh:Spb1_01440"/>
<sequence length="764" mass="83277">MLPHATHSLHLANIPSGTLAHVCVGEGRVRVFSPFPKPLDLACFVPCLQLWASMPFTFSQELGAGCWELGGPANWWPGCRAKPRQQDGAPCVFLVSYNAPTFTTNSFPSCLLPFAVFARNTRLPTIHQQPTTPPTPAHFMRNIFLHAGSPTAAPLLIDQRLVSNCWFEWLRQGGCGPGELECQLPLNSPLFPPGDFVSIEDHLGTRWYLGRIEEHLTRWPNRAIIRLEGLAVELGEVFPGGFANNETDAPDPYRLGLTEGGFSFDPDYGNESFAFASRPEDVVRKLLELEEIASTQIAFPPEEITHTATPVPLESFKFHGEESLRSIFKDLALRAGNAPWGVDETGCFFFRAGQEFATQSIPRTSVVQLEHSRSLDQIFNRVLLTGAYLYLSNGQPYRWRGNYTEPTSRALYGERRIRLWVPWIRTAQDARGFLKEFFSQYAFPTGRLLVESVASTQWLPPWKARYQLEGFPASTGATWQADKLRIEFNETPVYRLELGPVDPRTLWPEPDHDERWPLAPTSELPSGFGGEEIPLPWSPGGGGGGTSSSSTDSLTSDELSSSLALSSSESSTLLASSSDSSSWLTSDSSDHPTFTSSDASHSSSATSSSMESSASWHSSSLWSSSLWSSSLWSSSLISSSLMSSSLMSSSLMSSSLMSSSLMSSSSMSSSLWSSSESLEDSSSNSDSLASTSLSSDLNSHETTSNTDSAATSTSFEPPHSFDSTETAPISFSSDDAEFPVTESSASTASESLELPASVPAEDLP</sequence>
<evidence type="ECO:0000313" key="2">
    <source>
        <dbReference type="EMBL" id="QDV28281.1"/>
    </source>
</evidence>
<gene>
    <name evidence="2" type="ORF">Spb1_01440</name>
</gene>
<protein>
    <submittedName>
        <fullName evidence="2">Uncharacterized protein</fullName>
    </submittedName>
</protein>
<feature type="compositionally biased region" description="Low complexity" evidence="1">
    <location>
        <begin position="741"/>
        <end position="757"/>
    </location>
</feature>